<dbReference type="AlphaFoldDB" id="A0A645BCY8"/>
<gene>
    <name evidence="1" type="ORF">SDC9_110195</name>
</gene>
<dbReference type="EMBL" id="VSSQ01019338">
    <property type="protein sequence ID" value="MPM63315.1"/>
    <property type="molecule type" value="Genomic_DNA"/>
</dbReference>
<protein>
    <submittedName>
        <fullName evidence="1">Uncharacterized protein</fullName>
    </submittedName>
</protein>
<proteinExistence type="predicted"/>
<comment type="caution">
    <text evidence="1">The sequence shown here is derived from an EMBL/GenBank/DDBJ whole genome shotgun (WGS) entry which is preliminary data.</text>
</comment>
<accession>A0A645BCY8</accession>
<reference evidence="1" key="1">
    <citation type="submission" date="2019-08" db="EMBL/GenBank/DDBJ databases">
        <authorList>
            <person name="Kucharzyk K."/>
            <person name="Murdoch R.W."/>
            <person name="Higgins S."/>
            <person name="Loffler F."/>
        </authorList>
    </citation>
    <scope>NUCLEOTIDE SEQUENCE</scope>
</reference>
<name>A0A645BCY8_9ZZZZ</name>
<evidence type="ECO:0000313" key="1">
    <source>
        <dbReference type="EMBL" id="MPM63315.1"/>
    </source>
</evidence>
<sequence>MAIKHVLRRNRHIVEEAEPHGLVARGVVSGWTHAAEGVFQLAGHHRVSGCYRRARRAQSGSPRVGIHGSVGVDLLIRRTSGELFLCHPVGHAAHRGDIHAIMRKFYVSEGGQWRFVSLQRVGHTGHQQAIFDGVQSCRALGVAGAHLVLPAIPVGENSRLAHCHLCVSSIFRITSGYARTAQDQITFGSA</sequence>
<organism evidence="1">
    <name type="scientific">bioreactor metagenome</name>
    <dbReference type="NCBI Taxonomy" id="1076179"/>
    <lineage>
        <taxon>unclassified sequences</taxon>
        <taxon>metagenomes</taxon>
        <taxon>ecological metagenomes</taxon>
    </lineage>
</organism>